<evidence type="ECO:0000313" key="2">
    <source>
        <dbReference type="EMBL" id="PVH64271.1"/>
    </source>
</evidence>
<feature type="region of interest" description="Disordered" evidence="1">
    <location>
        <begin position="1"/>
        <end position="45"/>
    </location>
</feature>
<dbReference type="Gramene" id="PVH64271">
    <property type="protein sequence ID" value="PVH64271"/>
    <property type="gene ID" value="PAHAL_2G226100"/>
</dbReference>
<name>A0A2T8KQ02_9POAL</name>
<dbReference type="Proteomes" id="UP000243499">
    <property type="component" value="Chromosome 2"/>
</dbReference>
<gene>
    <name evidence="2" type="ORF">PAHAL_2G226100</name>
</gene>
<reference evidence="2" key="1">
    <citation type="submission" date="2018-04" db="EMBL/GenBank/DDBJ databases">
        <title>WGS assembly of Panicum hallii.</title>
        <authorList>
            <person name="Lovell J."/>
            <person name="Jenkins J."/>
            <person name="Lowry D."/>
            <person name="Mamidi S."/>
            <person name="Sreedasyam A."/>
            <person name="Weng X."/>
            <person name="Barry K."/>
            <person name="Bonette J."/>
            <person name="Campitelli B."/>
            <person name="Daum C."/>
            <person name="Gordon S."/>
            <person name="Gould B."/>
            <person name="Lipzen A."/>
            <person name="Macqueen A."/>
            <person name="Palacio-Mejia J."/>
            <person name="Plott C."/>
            <person name="Shakirov E."/>
            <person name="Shu S."/>
            <person name="Yoshinaga Y."/>
            <person name="Zane M."/>
            <person name="Rokhsar D."/>
            <person name="Grimwood J."/>
            <person name="Schmutz J."/>
            <person name="Juenger T."/>
        </authorList>
    </citation>
    <scope>NUCLEOTIDE SEQUENCE [LARGE SCALE GENOMIC DNA]</scope>
    <source>
        <strain evidence="2">FIL2</strain>
    </source>
</reference>
<sequence>MLGQHPTSPTSGPRANGCPGSGRPLPVTSDSPPIRQPPSPLTPGPTCVATLLSVSESICWPAHYWPQASLAVIKGY</sequence>
<evidence type="ECO:0000256" key="1">
    <source>
        <dbReference type="SAM" id="MobiDB-lite"/>
    </source>
</evidence>
<feature type="compositionally biased region" description="Polar residues" evidence="1">
    <location>
        <begin position="1"/>
        <end position="13"/>
    </location>
</feature>
<proteinExistence type="predicted"/>
<organism evidence="2">
    <name type="scientific">Panicum hallii</name>
    <dbReference type="NCBI Taxonomy" id="206008"/>
    <lineage>
        <taxon>Eukaryota</taxon>
        <taxon>Viridiplantae</taxon>
        <taxon>Streptophyta</taxon>
        <taxon>Embryophyta</taxon>
        <taxon>Tracheophyta</taxon>
        <taxon>Spermatophyta</taxon>
        <taxon>Magnoliopsida</taxon>
        <taxon>Liliopsida</taxon>
        <taxon>Poales</taxon>
        <taxon>Poaceae</taxon>
        <taxon>PACMAD clade</taxon>
        <taxon>Panicoideae</taxon>
        <taxon>Panicodae</taxon>
        <taxon>Paniceae</taxon>
        <taxon>Panicinae</taxon>
        <taxon>Panicum</taxon>
        <taxon>Panicum sect. Panicum</taxon>
    </lineage>
</organism>
<accession>A0A2T8KQ02</accession>
<dbReference type="EMBL" id="CM008047">
    <property type="protein sequence ID" value="PVH64271.1"/>
    <property type="molecule type" value="Genomic_DNA"/>
</dbReference>
<feature type="compositionally biased region" description="Pro residues" evidence="1">
    <location>
        <begin position="34"/>
        <end position="43"/>
    </location>
</feature>
<dbReference type="AlphaFoldDB" id="A0A2T8KQ02"/>
<protein>
    <submittedName>
        <fullName evidence="2">Uncharacterized protein</fullName>
    </submittedName>
</protein>